<evidence type="ECO:0000313" key="2">
    <source>
        <dbReference type="EMBL" id="KAK7039764.1"/>
    </source>
</evidence>
<feature type="region of interest" description="Disordered" evidence="1">
    <location>
        <begin position="180"/>
        <end position="266"/>
    </location>
</feature>
<feature type="compositionally biased region" description="Gly residues" evidence="1">
    <location>
        <begin position="89"/>
        <end position="98"/>
    </location>
</feature>
<dbReference type="AlphaFoldDB" id="A0AAW0CLP3"/>
<evidence type="ECO:0000256" key="1">
    <source>
        <dbReference type="SAM" id="MobiDB-lite"/>
    </source>
</evidence>
<accession>A0AAW0CLP3</accession>
<proteinExistence type="predicted"/>
<sequence length="266" mass="27735">MSGAERAREGCRARVGWGEPECIATERAMGGRAWGEQSMVGWKASGGRTTEGRVESGRGGTITEGAGRANTNQRGVRCAGEGIERERGGAGVDVGNDGGRWRKRGTGWPSKRTHEGGGVEPRISSAIFGPEFLKLRGGSDERIDGGFVGVGAGKTSGERPKRNASVKRLTVEFAAVAAASKRIKARMTTPASAATLGSGGAAGTKAGWWERRGGDRVTRHTEHVAVTTDVSEKADSSEKPDASGSPTTHPNNVICGTAPKSHQIKD</sequence>
<dbReference type="EMBL" id="JAWWNJ010000016">
    <property type="protein sequence ID" value="KAK7039764.1"/>
    <property type="molecule type" value="Genomic_DNA"/>
</dbReference>
<dbReference type="Proteomes" id="UP001362999">
    <property type="component" value="Unassembled WGS sequence"/>
</dbReference>
<keyword evidence="3" id="KW-1185">Reference proteome</keyword>
<protein>
    <submittedName>
        <fullName evidence="2">Uncharacterized protein</fullName>
    </submittedName>
</protein>
<feature type="region of interest" description="Disordered" evidence="1">
    <location>
        <begin position="40"/>
        <end position="123"/>
    </location>
</feature>
<gene>
    <name evidence="2" type="ORF">R3P38DRAFT_2769908</name>
</gene>
<name>A0AAW0CLP3_9AGAR</name>
<feature type="compositionally biased region" description="Basic and acidic residues" evidence="1">
    <location>
        <begin position="208"/>
        <end position="223"/>
    </location>
</feature>
<comment type="caution">
    <text evidence="2">The sequence shown here is derived from an EMBL/GenBank/DDBJ whole genome shotgun (WGS) entry which is preliminary data.</text>
</comment>
<reference evidence="2 3" key="1">
    <citation type="journal article" date="2024" name="J Genomics">
        <title>Draft genome sequencing and assembly of Favolaschia claudopus CIRM-BRFM 2984 isolated from oak limbs.</title>
        <authorList>
            <person name="Navarro D."/>
            <person name="Drula E."/>
            <person name="Chaduli D."/>
            <person name="Cazenave R."/>
            <person name="Ahrendt S."/>
            <person name="Wang J."/>
            <person name="Lipzen A."/>
            <person name="Daum C."/>
            <person name="Barry K."/>
            <person name="Grigoriev I.V."/>
            <person name="Favel A."/>
            <person name="Rosso M.N."/>
            <person name="Martin F."/>
        </authorList>
    </citation>
    <scope>NUCLEOTIDE SEQUENCE [LARGE SCALE GENOMIC DNA]</scope>
    <source>
        <strain evidence="2 3">CIRM-BRFM 2984</strain>
    </source>
</reference>
<organism evidence="2 3">
    <name type="scientific">Favolaschia claudopus</name>
    <dbReference type="NCBI Taxonomy" id="2862362"/>
    <lineage>
        <taxon>Eukaryota</taxon>
        <taxon>Fungi</taxon>
        <taxon>Dikarya</taxon>
        <taxon>Basidiomycota</taxon>
        <taxon>Agaricomycotina</taxon>
        <taxon>Agaricomycetes</taxon>
        <taxon>Agaricomycetidae</taxon>
        <taxon>Agaricales</taxon>
        <taxon>Marasmiineae</taxon>
        <taxon>Mycenaceae</taxon>
        <taxon>Favolaschia</taxon>
    </lineage>
</organism>
<feature type="compositionally biased region" description="Basic and acidic residues" evidence="1">
    <location>
        <begin position="230"/>
        <end position="241"/>
    </location>
</feature>
<evidence type="ECO:0000313" key="3">
    <source>
        <dbReference type="Proteomes" id="UP001362999"/>
    </source>
</evidence>